<dbReference type="GO" id="GO:0004386">
    <property type="term" value="F:helicase activity"/>
    <property type="evidence" value="ECO:0007669"/>
    <property type="project" value="UniProtKB-KW"/>
</dbReference>
<dbReference type="InterPro" id="IPR001650">
    <property type="entry name" value="Helicase_C-like"/>
</dbReference>
<evidence type="ECO:0000313" key="6">
    <source>
        <dbReference type="EMBL" id="MEE3851846.1"/>
    </source>
</evidence>
<dbReference type="Proteomes" id="UP001347146">
    <property type="component" value="Unassembled WGS sequence"/>
</dbReference>
<feature type="domain" description="Helicase ATP-binding" evidence="4">
    <location>
        <begin position="677"/>
        <end position="839"/>
    </location>
</feature>
<dbReference type="Pfam" id="PF04434">
    <property type="entry name" value="SWIM"/>
    <property type="match status" value="1"/>
</dbReference>
<dbReference type="CDD" id="cd18793">
    <property type="entry name" value="SF2_C_SNF"/>
    <property type="match status" value="1"/>
</dbReference>
<dbReference type="PROSITE" id="PS50966">
    <property type="entry name" value="ZF_SWIM"/>
    <property type="match status" value="1"/>
</dbReference>
<keyword evidence="6" id="KW-0547">Nucleotide-binding</keyword>
<evidence type="ECO:0000259" key="4">
    <source>
        <dbReference type="PROSITE" id="PS51192"/>
    </source>
</evidence>
<reference evidence="6 7" key="1">
    <citation type="submission" date="2024-01" db="EMBL/GenBank/DDBJ databases">
        <title>Draft genome sequence of Gordonia sp. LSe1-13.</title>
        <authorList>
            <person name="Suphannarot A."/>
            <person name="Mingma R."/>
        </authorList>
    </citation>
    <scope>NUCLEOTIDE SEQUENCE [LARGE SCALE GENOMIC DNA]</scope>
    <source>
        <strain evidence="6 7">LSe1-13</strain>
    </source>
</reference>
<evidence type="ECO:0000256" key="2">
    <source>
        <dbReference type="PROSITE-ProRule" id="PRU00325"/>
    </source>
</evidence>
<dbReference type="PROSITE" id="PS51192">
    <property type="entry name" value="HELICASE_ATP_BIND_1"/>
    <property type="match status" value="1"/>
</dbReference>
<dbReference type="Gene3D" id="3.40.50.300">
    <property type="entry name" value="P-loop containing nucleotide triphosphate hydrolases"/>
    <property type="match status" value="1"/>
</dbReference>
<dbReference type="SUPFAM" id="SSF52540">
    <property type="entry name" value="P-loop containing nucleoside triphosphate hydrolases"/>
    <property type="match status" value="2"/>
</dbReference>
<keyword evidence="7" id="KW-1185">Reference proteome</keyword>
<dbReference type="EMBL" id="JAZDUF010000004">
    <property type="protein sequence ID" value="MEE3851846.1"/>
    <property type="molecule type" value="Genomic_DNA"/>
</dbReference>
<dbReference type="Pfam" id="PF00176">
    <property type="entry name" value="SNF2-rel_dom"/>
    <property type="match status" value="1"/>
</dbReference>
<dbReference type="CDD" id="cd18012">
    <property type="entry name" value="DEXQc_arch_SWI2_SNF2"/>
    <property type="match status" value="1"/>
</dbReference>
<evidence type="ECO:0000259" key="5">
    <source>
        <dbReference type="PROSITE" id="PS51194"/>
    </source>
</evidence>
<dbReference type="InterPro" id="IPR027417">
    <property type="entry name" value="P-loop_NTPase"/>
</dbReference>
<dbReference type="InterPro" id="IPR014001">
    <property type="entry name" value="Helicase_ATP-bd"/>
</dbReference>
<gene>
    <name evidence="6" type="ORF">VZC37_15995</name>
</gene>
<name>A0ABU7MFE8_9ACTN</name>
<protein>
    <submittedName>
        <fullName evidence="6">DEAD/DEAH box helicase</fullName>
    </submittedName>
</protein>
<keyword evidence="2" id="KW-0479">Metal-binding</keyword>
<evidence type="ECO:0000259" key="3">
    <source>
        <dbReference type="PROSITE" id="PS50966"/>
    </source>
</evidence>
<keyword evidence="1" id="KW-0378">Hydrolase</keyword>
<dbReference type="SMART" id="SM00490">
    <property type="entry name" value="HELICc"/>
    <property type="match status" value="1"/>
</dbReference>
<sequence>MSGYEPLSASGSDLLLEFDEATLDRGLDYADQGRIKGLSWSDDELELSGRCRGSRRETYHVTVEFTPINGSRTLEYTECTCPVGVFCKHAVALILTAFAAEAADPSGSPRHGQSPQIAQLPAQWRTTLGALVPPAEHREPQPIGILVELPPTSRWAPNPTPTVRLVRRGTSRKWVKSGINWRLVAATSTGLGRSVGGDEYDPEQLRAVVAIARAVMNFDVNQDHGLSLGWAPTDIWRMLADAHDAGVTFVADRSTGASRIELFGGARMALLIHRSDDGVIVAPTVQVDHEEWNQSSVGLIGTPTPHGAFTVSDDALLMGPFEAPAHRGALDELVRSGGIAVPDSDIDEFATELLPSLSAHVPVDIVDDAIAPPRIDGPIPLLVIRVGDDSSLVDWRIRYTVNGRARDFTDTEPAAANNIRDADGEDRAWKASRPALELVAARCSRWLPQATRLVNQMFRSGRTVDDDLDAVVAEDTDTAVRQASLTLLRSTFTYSMLDTAVLIGELVPELGDDIAVEITGDPADFRPAESDPEIAISEEDTPVGNDWLNLAITVKVDSHDVPLGTVIRAIASRATHLLLDDGTYFSLDNPELRRLAELIGEAQDLGEVENGLVRRNTYNATLWDELLGLGVVDEQLAEWHARVRKLANATLPAPSGPPAGLHAELRDYQADGLDWLRFLWQNRLGGILADDMGLGKTVQTLALIAEASAENPTGSFLVVAPTSVVGNWVSEANRFVPGLRAVAVTATESKSGVSFAEQIDGAHIVVTSYTLLRLQFEQLSRFQWTGAIFDEAQFVKNHNSKTHQCARRLGAEIKLAITGTPMENNLMELWSLLSLTAPGLFPSPKVFGDYFRKPIESGQHPERLEQLRRRMRPVMLRRTKDQVVADLPAKQEQVLAVELAAKHDKIYQTRLNRERQRVLGLLGNWEENRFAIFRSLTMLRQLSLHAGLVEEKHHDVASAKIDYLAEQLPELIAEGHAALVFSQFTGFLTLIAERLDDLGIGYSYLDGSMSATQRKTQIDTFSDGTTKVFLISLKAGGFGLNLTEADYCFVCDPWWNPAAEAQAVDRAHRIGQTRPVTVYRLVSKGTIEEKVVELQDTKRKLFDAVVDEGDLFGTVISPDDVRALVAPD</sequence>
<dbReference type="InterPro" id="IPR007527">
    <property type="entry name" value="Znf_SWIM"/>
</dbReference>
<dbReference type="PANTHER" id="PTHR10799">
    <property type="entry name" value="SNF2/RAD54 HELICASE FAMILY"/>
    <property type="match status" value="1"/>
</dbReference>
<keyword evidence="2" id="KW-0862">Zinc</keyword>
<keyword evidence="6" id="KW-0067">ATP-binding</keyword>
<dbReference type="Gene3D" id="3.40.50.10810">
    <property type="entry name" value="Tandem AAA-ATPase domain"/>
    <property type="match status" value="1"/>
</dbReference>
<dbReference type="Pfam" id="PF00271">
    <property type="entry name" value="Helicase_C"/>
    <property type="match status" value="1"/>
</dbReference>
<comment type="caution">
    <text evidence="6">The sequence shown here is derived from an EMBL/GenBank/DDBJ whole genome shotgun (WGS) entry which is preliminary data.</text>
</comment>
<dbReference type="InterPro" id="IPR000330">
    <property type="entry name" value="SNF2_N"/>
</dbReference>
<accession>A0ABU7MFE8</accession>
<proteinExistence type="predicted"/>
<feature type="domain" description="SWIM-type" evidence="3">
    <location>
        <begin position="59"/>
        <end position="98"/>
    </location>
</feature>
<evidence type="ECO:0000256" key="1">
    <source>
        <dbReference type="ARBA" id="ARBA00022801"/>
    </source>
</evidence>
<dbReference type="PROSITE" id="PS51194">
    <property type="entry name" value="HELICASE_CTER"/>
    <property type="match status" value="1"/>
</dbReference>
<keyword evidence="6" id="KW-0347">Helicase</keyword>
<dbReference type="InterPro" id="IPR038718">
    <property type="entry name" value="SNF2-like_sf"/>
</dbReference>
<dbReference type="InterPro" id="IPR049730">
    <property type="entry name" value="SNF2/RAD54-like_C"/>
</dbReference>
<keyword evidence="2" id="KW-0863">Zinc-finger</keyword>
<feature type="domain" description="Helicase C-terminal" evidence="5">
    <location>
        <begin position="960"/>
        <end position="1122"/>
    </location>
</feature>
<evidence type="ECO:0000313" key="7">
    <source>
        <dbReference type="Proteomes" id="UP001347146"/>
    </source>
</evidence>
<dbReference type="RefSeq" id="WP_330433551.1">
    <property type="nucleotide sequence ID" value="NZ_JAZDUF010000004.1"/>
</dbReference>
<organism evidence="6 7">
    <name type="scientific">Gordonia sesuvii</name>
    <dbReference type="NCBI Taxonomy" id="3116777"/>
    <lineage>
        <taxon>Bacteria</taxon>
        <taxon>Bacillati</taxon>
        <taxon>Actinomycetota</taxon>
        <taxon>Actinomycetes</taxon>
        <taxon>Mycobacteriales</taxon>
        <taxon>Gordoniaceae</taxon>
        <taxon>Gordonia</taxon>
    </lineage>
</organism>
<dbReference type="SMART" id="SM00487">
    <property type="entry name" value="DEXDc"/>
    <property type="match status" value="1"/>
</dbReference>